<evidence type="ECO:0000313" key="3">
    <source>
        <dbReference type="EMBL" id="KMO68871.1"/>
    </source>
</evidence>
<organism evidence="3 4">
    <name type="scientific">Mycolicibacterium obuense</name>
    <dbReference type="NCBI Taxonomy" id="1807"/>
    <lineage>
        <taxon>Bacteria</taxon>
        <taxon>Bacillati</taxon>
        <taxon>Actinomycetota</taxon>
        <taxon>Actinomycetes</taxon>
        <taxon>Mycobacteriales</taxon>
        <taxon>Mycobacteriaceae</taxon>
        <taxon>Mycolicibacterium</taxon>
    </lineage>
</organism>
<dbReference type="PANTHER" id="PTHR43794:SF11">
    <property type="entry name" value="AMIDOHYDROLASE-RELATED DOMAIN-CONTAINING PROTEIN"/>
    <property type="match status" value="1"/>
</dbReference>
<dbReference type="SUPFAM" id="SSF51556">
    <property type="entry name" value="Metallo-dependent hydrolases"/>
    <property type="match status" value="1"/>
</dbReference>
<dbReference type="InterPro" id="IPR050287">
    <property type="entry name" value="MTA/SAH_deaminase"/>
</dbReference>
<dbReference type="CDD" id="cd01298">
    <property type="entry name" value="ATZ_TRZ_like"/>
    <property type="match status" value="1"/>
</dbReference>
<name>A0A0J6Y754_9MYCO</name>
<dbReference type="InterPro" id="IPR006680">
    <property type="entry name" value="Amidohydro-rel"/>
</dbReference>
<dbReference type="RefSeq" id="WP_048424616.1">
    <property type="nucleotide sequence ID" value="NZ_JYNU01000057.1"/>
</dbReference>
<keyword evidence="1 3" id="KW-0378">Hydrolase</keyword>
<dbReference type="EC" id="3.5.4.32" evidence="3"/>
<dbReference type="EMBL" id="JYNU01000057">
    <property type="protein sequence ID" value="KMO68871.1"/>
    <property type="molecule type" value="Genomic_DNA"/>
</dbReference>
<reference evidence="3 4" key="1">
    <citation type="journal article" date="2015" name="Genome Biol. Evol.">
        <title>Characterization of Three Mycobacterium spp. with Potential Use in Bioremediation by Genome Sequencing and Comparative Genomics.</title>
        <authorList>
            <person name="Das S."/>
            <person name="Pettersson B.M."/>
            <person name="Behra P.R."/>
            <person name="Ramesh M."/>
            <person name="Dasgupta S."/>
            <person name="Bhattacharya A."/>
            <person name="Kirsebom L.A."/>
        </authorList>
    </citation>
    <scope>NUCLEOTIDE SEQUENCE [LARGE SCALE GENOMIC DNA]</scope>
    <source>
        <strain evidence="3 4">DSM 44075</strain>
    </source>
</reference>
<dbReference type="Proteomes" id="UP000036313">
    <property type="component" value="Unassembled WGS sequence"/>
</dbReference>
<comment type="caution">
    <text evidence="3">The sequence shown here is derived from an EMBL/GenBank/DDBJ whole genome shotgun (WGS) entry which is preliminary data.</text>
</comment>
<dbReference type="AlphaFoldDB" id="A0A0J6Y754"/>
<accession>A0A0J6Y754</accession>
<dbReference type="PANTHER" id="PTHR43794">
    <property type="entry name" value="AMINOHYDROLASE SSNA-RELATED"/>
    <property type="match status" value="1"/>
</dbReference>
<evidence type="ECO:0000259" key="2">
    <source>
        <dbReference type="Pfam" id="PF01979"/>
    </source>
</evidence>
<dbReference type="Pfam" id="PF01979">
    <property type="entry name" value="Amidohydro_1"/>
    <property type="match status" value="1"/>
</dbReference>
<evidence type="ECO:0000313" key="4">
    <source>
        <dbReference type="Proteomes" id="UP000036313"/>
    </source>
</evidence>
<dbReference type="SUPFAM" id="SSF51338">
    <property type="entry name" value="Composite domain of metallo-dependent hydrolases"/>
    <property type="match status" value="1"/>
</dbReference>
<protein>
    <submittedName>
        <fullName evidence="3">8-oxoguanine deaminase</fullName>
        <ecNumber evidence="3">3.5.4.32</ecNumber>
    </submittedName>
</protein>
<dbReference type="InterPro" id="IPR011059">
    <property type="entry name" value="Metal-dep_hydrolase_composite"/>
</dbReference>
<dbReference type="Gene3D" id="2.30.40.10">
    <property type="entry name" value="Urease, subunit C, domain 1"/>
    <property type="match status" value="1"/>
</dbReference>
<feature type="domain" description="Amidohydrolase-related" evidence="2">
    <location>
        <begin position="60"/>
        <end position="397"/>
    </location>
</feature>
<evidence type="ECO:0000256" key="1">
    <source>
        <dbReference type="ARBA" id="ARBA00022801"/>
    </source>
</evidence>
<proteinExistence type="predicted"/>
<dbReference type="GO" id="GO:0102127">
    <property type="term" value="F:8-oxoguanine deaminase activity"/>
    <property type="evidence" value="ECO:0007669"/>
    <property type="project" value="UniProtKB-EC"/>
</dbReference>
<dbReference type="Gene3D" id="3.20.20.140">
    <property type="entry name" value="Metal-dependent hydrolases"/>
    <property type="match status" value="1"/>
</dbReference>
<gene>
    <name evidence="3" type="ORF">MOBUDSM44075_04291</name>
</gene>
<dbReference type="InterPro" id="IPR032466">
    <property type="entry name" value="Metal_Hydrolase"/>
</dbReference>
<dbReference type="PATRIC" id="fig|1807.14.peg.4325"/>
<sequence>MTPPVDLLIRNSLLLCAFDDTGTELPGGWLAVDDGVIVAVGDKDTAPPEAETVVDASGCLVLPGLVNAHQHLYQNLTRCYAAAAHVDNLTDWFWAYFTAWGRLDAEAVAISTTVGLAELALSGCTTSADHLYLHPEPELIDAQIQAARDIGVRFHPVRGSMTLGEADGAICPPNLVERVDDVLDDSRRLVEAYHDPTPSSMVRVGIGPSTLMSSSDAAMIESAAFADAFDVRLHSHVADDPDEEAYVGARFGRRPLQVYEDFGWLGRRSWLAHVVYPNHDEINALAAAGVSVAHCPSMTMIDGGLPGGPPPIRAMLDAGVNVGIGCDGATAADHQSLWLETKTAMLLSRQREGRASAMSARDALRMATRGGAHAVGRDGEIGQLSVGTNADVSVWRMDTLPYAGVLDDPVTGLMHCGPASAWHTIVGGKFVVRDGEPVTVDVPEALRRHRAAASSVQGLTCQ</sequence>